<dbReference type="Proteomes" id="UP000241769">
    <property type="component" value="Unassembled WGS sequence"/>
</dbReference>
<feature type="region of interest" description="Disordered" evidence="1">
    <location>
        <begin position="30"/>
        <end position="52"/>
    </location>
</feature>
<dbReference type="PANTHER" id="PTHR34365">
    <property type="entry name" value="ENOLASE (DUF1399)"/>
    <property type="match status" value="1"/>
</dbReference>
<dbReference type="Pfam" id="PF07173">
    <property type="entry name" value="GRDP-like"/>
    <property type="match status" value="2"/>
</dbReference>
<name>A0A2P6NCT3_9EUKA</name>
<dbReference type="AlphaFoldDB" id="A0A2P6NCT3"/>
<dbReference type="InParanoid" id="A0A2P6NCT3"/>
<dbReference type="OrthoDB" id="2684236at2759"/>
<keyword evidence="3" id="KW-1185">Reference proteome</keyword>
<sequence length="600" mass="69064">MCVDLRRICESHLASVSVPQNNIRYTMHGEPKEHKEHKEHKESKQSNDSKAHREITPLEIEDAADFVTPENLQQHLTLLRKFQQVLSLWYDESRGATPNTGLDYFLVAAEARYVQYLLHIAKRERGIEDLPLPPWDVALMFHTHCLSPQRYSLKWTVFTHTHRYWDDIARLAQLAVEDMDEGSSVEELTKLFGSYHIDPEVDITSITVPWTSPCCQKTDRYLIQTMLDLRLEHKGEIGCIRCKTFYEHRQIGAEWLRYDVGRYNDDRRANSCCRGMNPAVHWKYRTVWDNFSLLWNGIGTSIDAVHSGTTPFGKMIDKAGPINWSDMEASLWSTMEQLRKDYQSRNLVGTPVVRVVDDYKSSVHPIGINLVDTVKRQMKFQQKVLPLSSDEDSRKSSIDRYYKFMLLLPSEEPLVPTLDIDLAWHTHQLFARKYKNWTEKHSGCWIDHDDTQSEGAKKHHNALRDTAIRWYKTYKCKYTDEDLITDYTHEASSISMALPWTSDHHTKDILSKAGGLPSKKHTPKREELCVDGESFVYSERPLASGGCSTPKAPGMRPYVSPHVPPGGFPDSSSYVDPPQPASHSIGYNKYSAYSGYDGYD</sequence>
<evidence type="ECO:0000313" key="2">
    <source>
        <dbReference type="EMBL" id="PRP81752.1"/>
    </source>
</evidence>
<protein>
    <submittedName>
        <fullName evidence="2">Glycine-rich protein</fullName>
    </submittedName>
</protein>
<gene>
    <name evidence="2" type="ORF">PROFUN_10852</name>
</gene>
<accession>A0A2P6NCT3</accession>
<feature type="region of interest" description="Disordered" evidence="1">
    <location>
        <begin position="556"/>
        <end position="600"/>
    </location>
</feature>
<dbReference type="PANTHER" id="PTHR34365:SF7">
    <property type="entry name" value="GLYCINE-RICH DOMAIN-CONTAINING PROTEIN 1"/>
    <property type="match status" value="1"/>
</dbReference>
<dbReference type="InterPro" id="IPR009836">
    <property type="entry name" value="GRDP-like"/>
</dbReference>
<reference evidence="2 3" key="1">
    <citation type="journal article" date="2018" name="Genome Biol. Evol.">
        <title>Multiple Roots of Fruiting Body Formation in Amoebozoa.</title>
        <authorList>
            <person name="Hillmann F."/>
            <person name="Forbes G."/>
            <person name="Novohradska S."/>
            <person name="Ferling I."/>
            <person name="Riege K."/>
            <person name="Groth M."/>
            <person name="Westermann M."/>
            <person name="Marz M."/>
            <person name="Spaller T."/>
            <person name="Winckler T."/>
            <person name="Schaap P."/>
            <person name="Glockner G."/>
        </authorList>
    </citation>
    <scope>NUCLEOTIDE SEQUENCE [LARGE SCALE GENOMIC DNA]</scope>
    <source>
        <strain evidence="2 3">Jena</strain>
    </source>
</reference>
<proteinExistence type="predicted"/>
<dbReference type="EMBL" id="MDYQ01000119">
    <property type="protein sequence ID" value="PRP81752.1"/>
    <property type="molecule type" value="Genomic_DNA"/>
</dbReference>
<evidence type="ECO:0000313" key="3">
    <source>
        <dbReference type="Proteomes" id="UP000241769"/>
    </source>
</evidence>
<dbReference type="STRING" id="1890364.A0A2P6NCT3"/>
<comment type="caution">
    <text evidence="2">The sequence shown here is derived from an EMBL/GenBank/DDBJ whole genome shotgun (WGS) entry which is preliminary data.</text>
</comment>
<evidence type="ECO:0000256" key="1">
    <source>
        <dbReference type="SAM" id="MobiDB-lite"/>
    </source>
</evidence>
<organism evidence="2 3">
    <name type="scientific">Planoprotostelium fungivorum</name>
    <dbReference type="NCBI Taxonomy" id="1890364"/>
    <lineage>
        <taxon>Eukaryota</taxon>
        <taxon>Amoebozoa</taxon>
        <taxon>Evosea</taxon>
        <taxon>Variosea</taxon>
        <taxon>Cavosteliida</taxon>
        <taxon>Cavosteliaceae</taxon>
        <taxon>Planoprotostelium</taxon>
    </lineage>
</organism>